<keyword evidence="4" id="KW-1185">Reference proteome</keyword>
<evidence type="ECO:0000256" key="1">
    <source>
        <dbReference type="SAM" id="MobiDB-lite"/>
    </source>
</evidence>
<evidence type="ECO:0000256" key="2">
    <source>
        <dbReference type="SAM" id="SignalP"/>
    </source>
</evidence>
<dbReference type="Proteomes" id="UP001152747">
    <property type="component" value="Unassembled WGS sequence"/>
</dbReference>
<dbReference type="AlphaFoldDB" id="A0A9P1NAA6"/>
<sequence>MSKIFIFFAIFLSGAANAQYDFHATSPPAPPPPLPSPTPEVHPSFAGPQQFILIPISAFAGTPFAQQFKFYEQHQHDFNLQEPSHTVTSAPIAISKATLAPHTTTHAPITTSTTHSPIAIAPRPIPTQPPYGSVGKNLRAPESAYGTPIIRDRDSWDALEASLDARRRRGSAKI</sequence>
<evidence type="ECO:0000313" key="3">
    <source>
        <dbReference type="EMBL" id="CAI5453627.1"/>
    </source>
</evidence>
<keyword evidence="2" id="KW-0732">Signal</keyword>
<gene>
    <name evidence="3" type="ORF">CAMP_LOCUS16264</name>
</gene>
<comment type="caution">
    <text evidence="3">The sequence shown here is derived from an EMBL/GenBank/DDBJ whole genome shotgun (WGS) entry which is preliminary data.</text>
</comment>
<evidence type="ECO:0000313" key="4">
    <source>
        <dbReference type="Proteomes" id="UP001152747"/>
    </source>
</evidence>
<feature type="region of interest" description="Disordered" evidence="1">
    <location>
        <begin position="116"/>
        <end position="146"/>
    </location>
</feature>
<proteinExistence type="predicted"/>
<name>A0A9P1NAA6_9PELO</name>
<feature type="signal peptide" evidence="2">
    <location>
        <begin position="1"/>
        <end position="18"/>
    </location>
</feature>
<organism evidence="3 4">
    <name type="scientific">Caenorhabditis angaria</name>
    <dbReference type="NCBI Taxonomy" id="860376"/>
    <lineage>
        <taxon>Eukaryota</taxon>
        <taxon>Metazoa</taxon>
        <taxon>Ecdysozoa</taxon>
        <taxon>Nematoda</taxon>
        <taxon>Chromadorea</taxon>
        <taxon>Rhabditida</taxon>
        <taxon>Rhabditina</taxon>
        <taxon>Rhabditomorpha</taxon>
        <taxon>Rhabditoidea</taxon>
        <taxon>Rhabditidae</taxon>
        <taxon>Peloderinae</taxon>
        <taxon>Caenorhabditis</taxon>
    </lineage>
</organism>
<reference evidence="3" key="1">
    <citation type="submission" date="2022-11" db="EMBL/GenBank/DDBJ databases">
        <authorList>
            <person name="Kikuchi T."/>
        </authorList>
    </citation>
    <scope>NUCLEOTIDE SEQUENCE</scope>
    <source>
        <strain evidence="3">PS1010</strain>
    </source>
</reference>
<protein>
    <submittedName>
        <fullName evidence="3">Uncharacterized protein</fullName>
    </submittedName>
</protein>
<accession>A0A9P1NAA6</accession>
<feature type="chain" id="PRO_5040363843" evidence="2">
    <location>
        <begin position="19"/>
        <end position="174"/>
    </location>
</feature>
<dbReference type="EMBL" id="CANHGI010000005">
    <property type="protein sequence ID" value="CAI5453627.1"/>
    <property type="molecule type" value="Genomic_DNA"/>
</dbReference>